<evidence type="ECO:0000256" key="1">
    <source>
        <dbReference type="ARBA" id="ARBA00004651"/>
    </source>
</evidence>
<keyword evidence="10 14" id="KW-0446">Lipid-binding</keyword>
<feature type="transmembrane region" description="Helical" evidence="14">
    <location>
        <begin position="48"/>
        <end position="74"/>
    </location>
</feature>
<keyword evidence="6 14" id="KW-0812">Transmembrane</keyword>
<keyword evidence="11 14" id="KW-0472">Membrane</keyword>
<dbReference type="EMBL" id="CACSIM010000003">
    <property type="protein sequence ID" value="CAA0104319.1"/>
    <property type="molecule type" value="Genomic_DNA"/>
</dbReference>
<evidence type="ECO:0000256" key="14">
    <source>
        <dbReference type="HAMAP-Rule" id="MF_01396"/>
    </source>
</evidence>
<evidence type="ECO:0000313" key="17">
    <source>
        <dbReference type="EMBL" id="CAA0104319.1"/>
    </source>
</evidence>
<evidence type="ECO:0000256" key="13">
    <source>
        <dbReference type="ARBA" id="ARBA00025198"/>
    </source>
</evidence>
<dbReference type="SUPFAM" id="SSF81333">
    <property type="entry name" value="F1F0 ATP synthase subunit C"/>
    <property type="match status" value="1"/>
</dbReference>
<name>A0A127MAE7_9GAMM</name>
<dbReference type="GO" id="GO:0045259">
    <property type="term" value="C:proton-transporting ATP synthase complex"/>
    <property type="evidence" value="ECO:0007669"/>
    <property type="project" value="UniProtKB-KW"/>
</dbReference>
<dbReference type="InterPro" id="IPR038662">
    <property type="entry name" value="ATP_synth_F0_csu_sf"/>
</dbReference>
<keyword evidence="7 14" id="KW-0375">Hydrogen ion transport</keyword>
<comment type="similarity">
    <text evidence="2 14">Belongs to the ATPase C chain family.</text>
</comment>
<dbReference type="NCBIfam" id="TIGR01260">
    <property type="entry name" value="ATP_synt_c"/>
    <property type="match status" value="1"/>
</dbReference>
<dbReference type="CDD" id="cd18185">
    <property type="entry name" value="ATP-synt_Fo_c_ATPE"/>
    <property type="match status" value="1"/>
</dbReference>
<comment type="subcellular location">
    <subcellularLocation>
        <location evidence="1 14">Cell membrane</location>
        <topology evidence="1 14">Multi-pass membrane protein</topology>
    </subcellularLocation>
</comment>
<evidence type="ECO:0000256" key="5">
    <source>
        <dbReference type="ARBA" id="ARBA00022547"/>
    </source>
</evidence>
<dbReference type="Proteomes" id="UP000435877">
    <property type="component" value="Unassembled WGS sequence"/>
</dbReference>
<keyword evidence="8 14" id="KW-1133">Transmembrane helix</keyword>
<accession>A0A127MAE7</accession>
<dbReference type="InterPro" id="IPR035921">
    <property type="entry name" value="F/V-ATP_Csub_sf"/>
</dbReference>
<dbReference type="NCBIfam" id="NF005363">
    <property type="entry name" value="PRK06876.1"/>
    <property type="match status" value="1"/>
</dbReference>
<evidence type="ECO:0000256" key="12">
    <source>
        <dbReference type="ARBA" id="ARBA00023310"/>
    </source>
</evidence>
<evidence type="ECO:0000256" key="4">
    <source>
        <dbReference type="ARBA" id="ARBA00022475"/>
    </source>
</evidence>
<evidence type="ECO:0000256" key="6">
    <source>
        <dbReference type="ARBA" id="ARBA00022692"/>
    </source>
</evidence>
<keyword evidence="4 14" id="KW-1003">Cell membrane</keyword>
<dbReference type="GO" id="GO:0005886">
    <property type="term" value="C:plasma membrane"/>
    <property type="evidence" value="ECO:0007669"/>
    <property type="project" value="UniProtKB-SubCell"/>
</dbReference>
<evidence type="ECO:0000313" key="19">
    <source>
        <dbReference type="Proteomes" id="UP000074119"/>
    </source>
</evidence>
<keyword evidence="5 14" id="KW-0138">CF(0)</keyword>
<dbReference type="Proteomes" id="UP000074119">
    <property type="component" value="Chromosome"/>
</dbReference>
<dbReference type="InterPro" id="IPR002379">
    <property type="entry name" value="ATPase_proteolipid_c-like_dom"/>
</dbReference>
<comment type="function">
    <text evidence="13 14">F(1)F(0) ATP synthase produces ATP from ADP in the presence of a proton or sodium gradient. F-type ATPases consist of two structural domains, F(1) containing the extramembraneous catalytic core and F(0) containing the membrane proton channel, linked together by a central stalk and a peripheral stalk. During catalysis, ATP synthesis in the catalytic domain of F(1) is coupled via a rotary mechanism of the central stalk subunits to proton translocation.</text>
</comment>
<reference evidence="16 19" key="1">
    <citation type="submission" date="2015-12" db="EMBL/GenBank/DDBJ databases">
        <authorList>
            <person name="Shamseldin A."/>
            <person name="Moawad H."/>
            <person name="Abd El-Rahim W.M."/>
            <person name="Sadowsky M.J."/>
        </authorList>
    </citation>
    <scope>NUCLEOTIDE SEQUENCE [LARGE SCALE GENOMIC DNA]</scope>
    <source>
        <strain evidence="16 19">SM2</strain>
    </source>
</reference>
<keyword evidence="12 14" id="KW-0066">ATP synthesis</keyword>
<dbReference type="PRINTS" id="PR00124">
    <property type="entry name" value="ATPASEC"/>
</dbReference>
<keyword evidence="3 14" id="KW-0813">Transport</keyword>
<dbReference type="HAMAP" id="MF_01396">
    <property type="entry name" value="ATP_synth_c_bact"/>
    <property type="match status" value="1"/>
</dbReference>
<dbReference type="FunFam" id="1.20.20.10:FF:000002">
    <property type="entry name" value="ATP synthase subunit c"/>
    <property type="match status" value="1"/>
</dbReference>
<dbReference type="RefSeq" id="WP_008253083.1">
    <property type="nucleotide sequence ID" value="NZ_CACSIJ010000014.1"/>
</dbReference>
<dbReference type="AlphaFoldDB" id="A0A127MAE7"/>
<evidence type="ECO:0000256" key="2">
    <source>
        <dbReference type="ARBA" id="ARBA00006704"/>
    </source>
</evidence>
<keyword evidence="20" id="KW-1185">Reference proteome</keyword>
<dbReference type="GO" id="GO:0033177">
    <property type="term" value="C:proton-transporting two-sector ATPase complex, proton-transporting domain"/>
    <property type="evidence" value="ECO:0007669"/>
    <property type="project" value="InterPro"/>
</dbReference>
<evidence type="ECO:0000256" key="7">
    <source>
        <dbReference type="ARBA" id="ARBA00022781"/>
    </source>
</evidence>
<evidence type="ECO:0000256" key="11">
    <source>
        <dbReference type="ARBA" id="ARBA00023136"/>
    </source>
</evidence>
<evidence type="ECO:0000256" key="9">
    <source>
        <dbReference type="ARBA" id="ARBA00023065"/>
    </source>
</evidence>
<dbReference type="OrthoDB" id="9811659at2"/>
<dbReference type="PROSITE" id="PS00605">
    <property type="entry name" value="ATPASE_C"/>
    <property type="match status" value="1"/>
</dbReference>
<evidence type="ECO:0000256" key="3">
    <source>
        <dbReference type="ARBA" id="ARBA00022448"/>
    </source>
</evidence>
<dbReference type="InterPro" id="IPR005953">
    <property type="entry name" value="ATP_synth_csu_bac/chlpt"/>
</dbReference>
<dbReference type="InterPro" id="IPR020537">
    <property type="entry name" value="ATP_synth_F0_csu_DDCD_BS"/>
</dbReference>
<dbReference type="Gene3D" id="1.20.20.10">
    <property type="entry name" value="F1F0 ATP synthase subunit C"/>
    <property type="match status" value="1"/>
</dbReference>
<evidence type="ECO:0000313" key="18">
    <source>
        <dbReference type="EMBL" id="CAA0104541.1"/>
    </source>
</evidence>
<feature type="transmembrane region" description="Helical" evidence="14">
    <location>
        <begin position="6"/>
        <end position="27"/>
    </location>
</feature>
<protein>
    <recommendedName>
        <fullName evidence="14">ATP synthase subunit c</fullName>
    </recommendedName>
    <alternativeName>
        <fullName evidence="14">ATP synthase F(0) sector subunit c</fullName>
    </alternativeName>
    <alternativeName>
        <fullName evidence="14">F-type ATPase subunit c</fullName>
        <shortName evidence="14">F-ATPase subunit c</shortName>
    </alternativeName>
    <alternativeName>
        <fullName evidence="14">Lipid-binding protein</fullName>
    </alternativeName>
</protein>
<dbReference type="Pfam" id="PF00137">
    <property type="entry name" value="ATP-synt_C"/>
    <property type="match status" value="1"/>
</dbReference>
<dbReference type="STRING" id="1470434.AZF00_18645"/>
<sequence>MGLALIAVALMIGFGALGTAIGFAILGGKLLEGSARQPELAPMLQGKMFLIAGLLDAVPMIGVGIAMYVLFVVVPGLPA</sequence>
<feature type="site" description="Reversibly protonated during proton transport" evidence="14">
    <location>
        <position position="56"/>
    </location>
</feature>
<evidence type="ECO:0000256" key="8">
    <source>
        <dbReference type="ARBA" id="ARBA00022989"/>
    </source>
</evidence>
<dbReference type="KEGG" id="zal:AZF00_18645"/>
<evidence type="ECO:0000256" key="10">
    <source>
        <dbReference type="ARBA" id="ARBA00023121"/>
    </source>
</evidence>
<organism evidence="16 19">
    <name type="scientific">Zhongshania aliphaticivorans</name>
    <dbReference type="NCBI Taxonomy" id="1470434"/>
    <lineage>
        <taxon>Bacteria</taxon>
        <taxon>Pseudomonadati</taxon>
        <taxon>Pseudomonadota</taxon>
        <taxon>Gammaproteobacteria</taxon>
        <taxon>Cellvibrionales</taxon>
        <taxon>Spongiibacteraceae</taxon>
        <taxon>Zhongshania</taxon>
    </lineage>
</organism>
<feature type="domain" description="V-ATPase proteolipid subunit C-like" evidence="15">
    <location>
        <begin position="6"/>
        <end position="68"/>
    </location>
</feature>
<comment type="function">
    <text evidence="14">Key component of the F(0) channel; it plays a direct role in translocation across the membrane. A homomeric c-ring of between 10-14 subunits forms the central stalk rotor element with the F(1) delta and epsilon subunits.</text>
</comment>
<dbReference type="InterPro" id="IPR000454">
    <property type="entry name" value="ATP_synth_F0_csu"/>
</dbReference>
<dbReference type="EMBL" id="CACSIK010000002">
    <property type="protein sequence ID" value="CAA0104541.1"/>
    <property type="molecule type" value="Genomic_DNA"/>
</dbReference>
<keyword evidence="9 14" id="KW-0406">Ion transport</keyword>
<proteinExistence type="inferred from homology"/>
<evidence type="ECO:0000313" key="16">
    <source>
        <dbReference type="EMBL" id="AMO70199.1"/>
    </source>
</evidence>
<dbReference type="EMBL" id="CP014544">
    <property type="protein sequence ID" value="AMO70199.1"/>
    <property type="molecule type" value="Genomic_DNA"/>
</dbReference>
<dbReference type="GO" id="GO:0046933">
    <property type="term" value="F:proton-transporting ATP synthase activity, rotational mechanism"/>
    <property type="evidence" value="ECO:0007669"/>
    <property type="project" value="UniProtKB-UniRule"/>
</dbReference>
<evidence type="ECO:0000313" key="20">
    <source>
        <dbReference type="Proteomes" id="UP000435877"/>
    </source>
</evidence>
<dbReference type="GO" id="GO:0008289">
    <property type="term" value="F:lipid binding"/>
    <property type="evidence" value="ECO:0007669"/>
    <property type="project" value="UniProtKB-KW"/>
</dbReference>
<evidence type="ECO:0000259" key="15">
    <source>
        <dbReference type="Pfam" id="PF00137"/>
    </source>
</evidence>
<dbReference type="Proteomes" id="UP000439591">
    <property type="component" value="Unassembled WGS sequence"/>
</dbReference>
<evidence type="ECO:0000313" key="21">
    <source>
        <dbReference type="Proteomes" id="UP000439591"/>
    </source>
</evidence>
<reference evidence="20 21" key="2">
    <citation type="submission" date="2019-11" db="EMBL/GenBank/DDBJ databases">
        <authorList>
            <person name="Holert J."/>
        </authorList>
    </citation>
    <scope>NUCLEOTIDE SEQUENCE [LARGE SCALE GENOMIC DNA]</scope>
    <source>
        <strain evidence="17">BC3_2A</strain>
        <strain evidence="18">SB11_1A</strain>
    </source>
</reference>
<gene>
    <name evidence="14 17" type="primary">atpE</name>
    <name evidence="16" type="ORF">AZF00_18645</name>
    <name evidence="18" type="ORF">IHBHHGIJ_02756</name>
    <name evidence="17" type="ORF">KFEGEMFD_02128</name>
</gene>